<keyword evidence="4" id="KW-1185">Reference proteome</keyword>
<protein>
    <submittedName>
        <fullName evidence="3">DUF2975 domain-containing protein</fullName>
    </submittedName>
</protein>
<feature type="transmembrane region" description="Helical" evidence="2">
    <location>
        <begin position="214"/>
        <end position="231"/>
    </location>
</feature>
<feature type="transmembrane region" description="Helical" evidence="2">
    <location>
        <begin position="129"/>
        <end position="149"/>
    </location>
</feature>
<evidence type="ECO:0000313" key="4">
    <source>
        <dbReference type="Proteomes" id="UP000321832"/>
    </source>
</evidence>
<dbReference type="EMBL" id="VOPW01000001">
    <property type="protein sequence ID" value="TXC67006.1"/>
    <property type="molecule type" value="Genomic_DNA"/>
</dbReference>
<keyword evidence="2" id="KW-1133">Transmembrane helix</keyword>
<keyword evidence="2" id="KW-0472">Membrane</keyword>
<feature type="region of interest" description="Disordered" evidence="1">
    <location>
        <begin position="23"/>
        <end position="42"/>
    </location>
</feature>
<evidence type="ECO:0000256" key="1">
    <source>
        <dbReference type="SAM" id="MobiDB-lite"/>
    </source>
</evidence>
<evidence type="ECO:0000313" key="3">
    <source>
        <dbReference type="EMBL" id="TXC67006.1"/>
    </source>
</evidence>
<evidence type="ECO:0000256" key="2">
    <source>
        <dbReference type="SAM" id="Phobius"/>
    </source>
</evidence>
<feature type="transmembrane region" description="Helical" evidence="2">
    <location>
        <begin position="161"/>
        <end position="183"/>
    </location>
</feature>
<gene>
    <name evidence="3" type="ORF">FSC37_18260</name>
</gene>
<feature type="transmembrane region" description="Helical" evidence="2">
    <location>
        <begin position="85"/>
        <end position="103"/>
    </location>
</feature>
<organism evidence="3 4">
    <name type="scientific">Piscinibacter aquaticus</name>
    <dbReference type="NCBI Taxonomy" id="392597"/>
    <lineage>
        <taxon>Bacteria</taxon>
        <taxon>Pseudomonadati</taxon>
        <taxon>Pseudomonadota</taxon>
        <taxon>Betaproteobacteria</taxon>
        <taxon>Burkholderiales</taxon>
        <taxon>Sphaerotilaceae</taxon>
        <taxon>Piscinibacter</taxon>
    </lineage>
</organism>
<keyword evidence="2" id="KW-0812">Transmembrane</keyword>
<accession>A0A5C6U594</accession>
<proteinExistence type="predicted"/>
<dbReference type="Proteomes" id="UP000321832">
    <property type="component" value="Unassembled WGS sequence"/>
</dbReference>
<dbReference type="AlphaFoldDB" id="A0A5C6U594"/>
<name>A0A5C6U594_9BURK</name>
<reference evidence="3 4" key="1">
    <citation type="submission" date="2019-08" db="EMBL/GenBank/DDBJ databases">
        <authorList>
            <person name="Khan S.A."/>
            <person name="Jeon C.O."/>
            <person name="Jeong S.E."/>
        </authorList>
    </citation>
    <scope>NUCLEOTIDE SEQUENCE [LARGE SCALE GENOMIC DNA]</scope>
    <source>
        <strain evidence="4">IMCC1728</strain>
    </source>
</reference>
<sequence length="245" mass="27152">MGWILPRRMGRSRSAVVRRIRYRTPSEPRRSPAQAAGRRGGLGFPLQTNARGSELNVIHSTLNEQRVAMHLPAHVIVNVRRLRSLATLALVLMPVLFLLYWLSPQSLGFVAPTVPGGVAWGSLSAGQQWMARLLSLIPLAVAAWAVWRLRTLLDCYARGEIFSLAAIGHVAGVGKAWLVWVGVNMVLEPITSVLMTWHLPQGERMLAVRLDSDALIAALLGSTLWVMSWVMKAGRRAVRENEQFI</sequence>
<comment type="caution">
    <text evidence="3">The sequence shown here is derived from an EMBL/GenBank/DDBJ whole genome shotgun (WGS) entry which is preliminary data.</text>
</comment>